<keyword evidence="4" id="KW-1185">Reference proteome</keyword>
<feature type="coiled-coil region" evidence="1">
    <location>
        <begin position="470"/>
        <end position="497"/>
    </location>
</feature>
<dbReference type="AlphaFoldDB" id="A0AAV9XQB2"/>
<dbReference type="Proteomes" id="UP001365542">
    <property type="component" value="Unassembled WGS sequence"/>
</dbReference>
<feature type="compositionally biased region" description="Acidic residues" evidence="2">
    <location>
        <begin position="594"/>
        <end position="604"/>
    </location>
</feature>
<reference evidence="3 4" key="1">
    <citation type="submission" date="2019-10" db="EMBL/GenBank/DDBJ databases">
        <authorList>
            <person name="Palmer J.M."/>
        </authorList>
    </citation>
    <scope>NUCLEOTIDE SEQUENCE [LARGE SCALE GENOMIC DNA]</scope>
    <source>
        <strain evidence="3 4">TWF694</strain>
    </source>
</reference>
<comment type="caution">
    <text evidence="3">The sequence shown here is derived from an EMBL/GenBank/DDBJ whole genome shotgun (WGS) entry which is preliminary data.</text>
</comment>
<organism evidence="3 4">
    <name type="scientific">Orbilia ellipsospora</name>
    <dbReference type="NCBI Taxonomy" id="2528407"/>
    <lineage>
        <taxon>Eukaryota</taxon>
        <taxon>Fungi</taxon>
        <taxon>Dikarya</taxon>
        <taxon>Ascomycota</taxon>
        <taxon>Pezizomycotina</taxon>
        <taxon>Orbiliomycetes</taxon>
        <taxon>Orbiliales</taxon>
        <taxon>Orbiliaceae</taxon>
        <taxon>Orbilia</taxon>
    </lineage>
</organism>
<evidence type="ECO:0000313" key="3">
    <source>
        <dbReference type="EMBL" id="KAK6543389.1"/>
    </source>
</evidence>
<feature type="region of interest" description="Disordered" evidence="2">
    <location>
        <begin position="203"/>
        <end position="225"/>
    </location>
</feature>
<feature type="compositionally biased region" description="Polar residues" evidence="2">
    <location>
        <begin position="618"/>
        <end position="630"/>
    </location>
</feature>
<feature type="compositionally biased region" description="Acidic residues" evidence="2">
    <location>
        <begin position="204"/>
        <end position="225"/>
    </location>
</feature>
<evidence type="ECO:0000313" key="4">
    <source>
        <dbReference type="Proteomes" id="UP001365542"/>
    </source>
</evidence>
<dbReference type="EMBL" id="JAVHJO010000001">
    <property type="protein sequence ID" value="KAK6543389.1"/>
    <property type="molecule type" value="Genomic_DNA"/>
</dbReference>
<evidence type="ECO:0000256" key="2">
    <source>
        <dbReference type="SAM" id="MobiDB-lite"/>
    </source>
</evidence>
<feature type="compositionally biased region" description="Low complexity" evidence="2">
    <location>
        <begin position="605"/>
        <end position="615"/>
    </location>
</feature>
<proteinExistence type="predicted"/>
<name>A0AAV9XQB2_9PEZI</name>
<sequence length="675" mass="76716">MLGARQAPCRVLTRRRLLLTPSPSLPSRLRVSYSKKSERIAHKAALQVNVVARINDATRIYQAFSKTITKEEYDACETDAKRQVLLWNMRSEIGPLIPGRSWDKIYAVARRLAEKKYLWGKFTEREVKKKLADPGRMAFNYVDGMPKSLKTEILALAQQDGTASSLPDLNIDMSETATFDPTEPQMMIPDISSEYIGTKRMEEVEQEEAIEEDEEEAEEPDESEELVQYTVPETNSRPAPQELDQELEASKADLEQIAQAPIPDQKKLSDAISSEEEFTFERLEKLKIKEDTPSEGLLTLQKLSKVLVDNDVLPDMKPVFYPNQTSYAVLMEATSLLEQACFQYIKRTTPAVVRWPFFDCPEAQEYKKWVYLIQKISRDHRKTVPLPPKFNELLTYGLMIRNAAAHRLAINAPKLRELLKRSQEFVDILEVPEISEKYERLQEYAKKSQTEMEEALDPVAKEVRASLKKMKGKYNEISKLEVQIRQIKLQISQKLETISKEDGKLEVMIQKAAEIRYEKGQAFNKEDLLNTIDPKPIPIEPEPVEAHNIEIIEERLEEMVMNEETTPSEADSKHLERDDAEGGLVSYSAKTLADIEEAPSEETTESTTPKEGTGESPVATTFEDTSTVEPTTADEKANTVAPMQPASEGSNLSKDPEVEATKKAGSKWYNPLSWF</sequence>
<gene>
    <name evidence="3" type="ORF">TWF694_000136</name>
</gene>
<accession>A0AAV9XQB2</accession>
<feature type="region of interest" description="Disordered" evidence="2">
    <location>
        <begin position="561"/>
        <end position="675"/>
    </location>
</feature>
<evidence type="ECO:0000256" key="1">
    <source>
        <dbReference type="SAM" id="Coils"/>
    </source>
</evidence>
<keyword evidence="1" id="KW-0175">Coiled coil</keyword>
<protein>
    <submittedName>
        <fullName evidence="3">Uncharacterized protein</fullName>
    </submittedName>
</protein>